<gene>
    <name evidence="2" type="ORF">F3168_01220</name>
</gene>
<dbReference type="Pfam" id="PF08241">
    <property type="entry name" value="Methyltransf_11"/>
    <property type="match status" value="1"/>
</dbReference>
<dbReference type="InterPro" id="IPR029063">
    <property type="entry name" value="SAM-dependent_MTases_sf"/>
</dbReference>
<dbReference type="EMBL" id="WIOL01000001">
    <property type="protein sequence ID" value="MQT15885.1"/>
    <property type="molecule type" value="Genomic_DNA"/>
</dbReference>
<dbReference type="RefSeq" id="WP_152576349.1">
    <property type="nucleotide sequence ID" value="NZ_JAATJI010000001.1"/>
</dbReference>
<accession>A0A7C9KV04</accession>
<dbReference type="Proteomes" id="UP000481327">
    <property type="component" value="Unassembled WGS sequence"/>
</dbReference>
<organism evidence="2 3">
    <name type="scientific">Sandarakinorhabdus fusca</name>
    <dbReference type="NCBI Taxonomy" id="1439888"/>
    <lineage>
        <taxon>Bacteria</taxon>
        <taxon>Pseudomonadati</taxon>
        <taxon>Pseudomonadota</taxon>
        <taxon>Alphaproteobacteria</taxon>
        <taxon>Sphingomonadales</taxon>
        <taxon>Sphingosinicellaceae</taxon>
        <taxon>Sandarakinorhabdus</taxon>
    </lineage>
</organism>
<reference evidence="2 3" key="1">
    <citation type="submission" date="2019-09" db="EMBL/GenBank/DDBJ databases">
        <title>Polymorphobacter sp. isolated from a lake in China.</title>
        <authorList>
            <person name="Liu Z."/>
        </authorList>
    </citation>
    <scope>NUCLEOTIDE SEQUENCE [LARGE SCALE GENOMIC DNA]</scope>
    <source>
        <strain evidence="2 3">D40P</strain>
    </source>
</reference>
<keyword evidence="2" id="KW-0808">Transferase</keyword>
<comment type="caution">
    <text evidence="2">The sequence shown here is derived from an EMBL/GenBank/DDBJ whole genome shotgun (WGS) entry which is preliminary data.</text>
</comment>
<dbReference type="GO" id="GO:0032259">
    <property type="term" value="P:methylation"/>
    <property type="evidence" value="ECO:0007669"/>
    <property type="project" value="UniProtKB-KW"/>
</dbReference>
<keyword evidence="2" id="KW-0489">Methyltransferase</keyword>
<dbReference type="InterPro" id="IPR013216">
    <property type="entry name" value="Methyltransf_11"/>
</dbReference>
<dbReference type="SUPFAM" id="SSF53335">
    <property type="entry name" value="S-adenosyl-L-methionine-dependent methyltransferases"/>
    <property type="match status" value="1"/>
</dbReference>
<dbReference type="Gene3D" id="3.40.50.150">
    <property type="entry name" value="Vaccinia Virus protein VP39"/>
    <property type="match status" value="1"/>
</dbReference>
<name>A0A7C9KV04_9SPHN</name>
<dbReference type="AlphaFoldDB" id="A0A7C9KV04"/>
<evidence type="ECO:0000313" key="3">
    <source>
        <dbReference type="Proteomes" id="UP000481327"/>
    </source>
</evidence>
<sequence length="301" mass="33445">MEATARVAVCGARNRVNTVPNPGRLRLVDVRSGASSLASPVSQPCSQAQMVEPTYAYWCERIHEVPRFHRKQWEFCYILQALAHYGAMRPGARGLGFGVGEEPLPAVLAAHGVAVVATDLEPIRARELGWVDTEQHAHSKEMLNSRNICEPVVFNQLVEFQHADMNRIDCDLRDFDLCWSSCALEHLGSIEQGLRFIQKSLDCLKPGGIAVHTTEYNCYSDTVTLDNDSTVLFRRSDFMALAERLGDAGHKLAFNFDLGDKPLDVHIDLPPYAPDNHLKLALAGYVTTSFGIIVRKKGINE</sequence>
<proteinExistence type="predicted"/>
<dbReference type="GO" id="GO:0008757">
    <property type="term" value="F:S-adenosylmethionine-dependent methyltransferase activity"/>
    <property type="evidence" value="ECO:0007669"/>
    <property type="project" value="InterPro"/>
</dbReference>
<keyword evidence="3" id="KW-1185">Reference proteome</keyword>
<evidence type="ECO:0000259" key="1">
    <source>
        <dbReference type="Pfam" id="PF08241"/>
    </source>
</evidence>
<dbReference type="OrthoDB" id="2548453at2"/>
<feature type="domain" description="Methyltransferase type 11" evidence="1">
    <location>
        <begin position="142"/>
        <end position="211"/>
    </location>
</feature>
<protein>
    <submittedName>
        <fullName evidence="2">Methyltransferase domain-containing protein</fullName>
    </submittedName>
</protein>
<evidence type="ECO:0000313" key="2">
    <source>
        <dbReference type="EMBL" id="MQT15885.1"/>
    </source>
</evidence>